<sequence>MYTGSIDVHPLLMEVLTMIKRLATSPYDTLGITDSACKNKSVMVSVQYGPFISNIPTESRTIGKSRVSRDPIDMHTSWRSIVTSHVLLDSIGYPCTRASGESSATKHRLLHASGPHPMPPPDDPMESINRLK</sequence>
<reference evidence="2 3" key="1">
    <citation type="journal article" date="2015" name="Proc. Natl. Acad. Sci. U.S.A.">
        <title>The resurrection genome of Boea hygrometrica: A blueprint for survival of dehydration.</title>
        <authorList>
            <person name="Xiao L."/>
            <person name="Yang G."/>
            <person name="Zhang L."/>
            <person name="Yang X."/>
            <person name="Zhao S."/>
            <person name="Ji Z."/>
            <person name="Zhou Q."/>
            <person name="Hu M."/>
            <person name="Wang Y."/>
            <person name="Chen M."/>
            <person name="Xu Y."/>
            <person name="Jin H."/>
            <person name="Xiao X."/>
            <person name="Hu G."/>
            <person name="Bao F."/>
            <person name="Hu Y."/>
            <person name="Wan P."/>
            <person name="Li L."/>
            <person name="Deng X."/>
            <person name="Kuang T."/>
            <person name="Xiang C."/>
            <person name="Zhu J.K."/>
            <person name="Oliver M.J."/>
            <person name="He Y."/>
        </authorList>
    </citation>
    <scope>NUCLEOTIDE SEQUENCE [LARGE SCALE GENOMIC DNA]</scope>
    <source>
        <strain evidence="3">cv. XS01</strain>
    </source>
</reference>
<dbReference type="AlphaFoldDB" id="A0A2Z7AY64"/>
<gene>
    <name evidence="2" type="ORF">F511_38615</name>
</gene>
<feature type="region of interest" description="Disordered" evidence="1">
    <location>
        <begin position="98"/>
        <end position="132"/>
    </location>
</feature>
<name>A0A2Z7AY64_9LAMI</name>
<dbReference type="Proteomes" id="UP000250235">
    <property type="component" value="Unassembled WGS sequence"/>
</dbReference>
<dbReference type="EMBL" id="KV011350">
    <property type="protein sequence ID" value="KZV26288.1"/>
    <property type="molecule type" value="Genomic_DNA"/>
</dbReference>
<evidence type="ECO:0000313" key="2">
    <source>
        <dbReference type="EMBL" id="KZV26288.1"/>
    </source>
</evidence>
<evidence type="ECO:0000256" key="1">
    <source>
        <dbReference type="SAM" id="MobiDB-lite"/>
    </source>
</evidence>
<proteinExistence type="predicted"/>
<accession>A0A2Z7AY64</accession>
<protein>
    <submittedName>
        <fullName evidence="2">Uncharacterized protein</fullName>
    </submittedName>
</protein>
<evidence type="ECO:0000313" key="3">
    <source>
        <dbReference type="Proteomes" id="UP000250235"/>
    </source>
</evidence>
<organism evidence="2 3">
    <name type="scientific">Dorcoceras hygrometricum</name>
    <dbReference type="NCBI Taxonomy" id="472368"/>
    <lineage>
        <taxon>Eukaryota</taxon>
        <taxon>Viridiplantae</taxon>
        <taxon>Streptophyta</taxon>
        <taxon>Embryophyta</taxon>
        <taxon>Tracheophyta</taxon>
        <taxon>Spermatophyta</taxon>
        <taxon>Magnoliopsida</taxon>
        <taxon>eudicotyledons</taxon>
        <taxon>Gunneridae</taxon>
        <taxon>Pentapetalae</taxon>
        <taxon>asterids</taxon>
        <taxon>lamiids</taxon>
        <taxon>Lamiales</taxon>
        <taxon>Gesneriaceae</taxon>
        <taxon>Didymocarpoideae</taxon>
        <taxon>Trichosporeae</taxon>
        <taxon>Loxocarpinae</taxon>
        <taxon>Dorcoceras</taxon>
    </lineage>
</organism>
<keyword evidence="3" id="KW-1185">Reference proteome</keyword>